<organism evidence="1 2">
    <name type="scientific">Lysinibacillus agricola</name>
    <dbReference type="NCBI Taxonomy" id="2590012"/>
    <lineage>
        <taxon>Bacteria</taxon>
        <taxon>Bacillati</taxon>
        <taxon>Bacillota</taxon>
        <taxon>Bacilli</taxon>
        <taxon>Bacillales</taxon>
        <taxon>Bacillaceae</taxon>
        <taxon>Lysinibacillus</taxon>
    </lineage>
</organism>
<protein>
    <submittedName>
        <fullName evidence="1">Uncharacterized protein</fullName>
    </submittedName>
</protein>
<reference evidence="1 2" key="1">
    <citation type="submission" date="2020-01" db="EMBL/GenBank/DDBJ databases">
        <authorList>
            <person name="Liu G."/>
            <person name="Liu B."/>
        </authorList>
    </citation>
    <scope>NUCLEOTIDE SEQUENCE [LARGE SCALE GENOMIC DNA]</scope>
    <source>
        <strain evidence="1 2">FJAT-51161</strain>
    </source>
</reference>
<name>A0ABX7ATK3_9BACI</name>
<proteinExistence type="predicted"/>
<dbReference type="EMBL" id="CP067341">
    <property type="protein sequence ID" value="QQP11539.1"/>
    <property type="molecule type" value="Genomic_DNA"/>
</dbReference>
<accession>A0ABX7ATK3</accession>
<gene>
    <name evidence="1" type="ORF">FJQ98_20420</name>
</gene>
<dbReference type="Proteomes" id="UP000596049">
    <property type="component" value="Chromosome"/>
</dbReference>
<evidence type="ECO:0000313" key="1">
    <source>
        <dbReference type="EMBL" id="QQP11539.1"/>
    </source>
</evidence>
<sequence>MPALHAKGQLKIELVDASTGELVQEIGQHNFIANDVLTTLFAAAINNIFTYRRAVDSQEVLYQYYDMFGRIILTDAAHPEDPSKEWLINGNTIGWASSSEVFTGADPLRGTVNIAETVNRWGYVKLVFDFPTNAANGEIKSVYFGPPDGRAPYTNNKGFAPLSGAYAVSHSENKYYVAKSSGVYVYSDDWVLLGKFPWEGFSNYSDIKQSCIVDGFIYFICDKSTYTIIKASLDSPGKITKVKDFGNGYTGGILYNEKTQEFVVANYPSSARELMYFDQTFNELRREPILTTDPSYSKGQLSYFEDGMIMGSWFVKGAKAWRMTENNVLLIHDGWLFSSGYMHRKMSMFGSRALLANPITKTDKQVMKITYEFIPPLN</sequence>
<dbReference type="RefSeq" id="WP_143114943.1">
    <property type="nucleotide sequence ID" value="NZ_CP067341.1"/>
</dbReference>
<evidence type="ECO:0000313" key="2">
    <source>
        <dbReference type="Proteomes" id="UP000596049"/>
    </source>
</evidence>
<keyword evidence="2" id="KW-1185">Reference proteome</keyword>